<comment type="caution">
    <text evidence="1">The sequence shown here is derived from an EMBL/GenBank/DDBJ whole genome shotgun (WGS) entry which is preliminary data.</text>
</comment>
<evidence type="ECO:0000313" key="2">
    <source>
        <dbReference type="Proteomes" id="UP000277108"/>
    </source>
</evidence>
<evidence type="ECO:0000313" key="1">
    <source>
        <dbReference type="EMBL" id="RPF57628.1"/>
    </source>
</evidence>
<dbReference type="PANTHER" id="PTHR48098:SF3">
    <property type="entry name" value="IRON(III) ENTEROBACTIN ESTERASE"/>
    <property type="match status" value="1"/>
</dbReference>
<dbReference type="PANTHER" id="PTHR48098">
    <property type="entry name" value="ENTEROCHELIN ESTERASE-RELATED"/>
    <property type="match status" value="1"/>
</dbReference>
<dbReference type="STRING" id="1849491.BVH56_06360"/>
<keyword evidence="2" id="KW-1185">Reference proteome</keyword>
<dbReference type="RefSeq" id="WP_077140638.1">
    <property type="nucleotide sequence ID" value="NZ_CBCSGK010000002.1"/>
</dbReference>
<dbReference type="InterPro" id="IPR000801">
    <property type="entry name" value="Esterase-like"/>
</dbReference>
<accession>A0A3N5C5R1</accession>
<organism evidence="1 2">
    <name type="scientific">Abyssicoccus albus</name>
    <dbReference type="NCBI Taxonomy" id="1817405"/>
    <lineage>
        <taxon>Bacteria</taxon>
        <taxon>Bacillati</taxon>
        <taxon>Bacillota</taxon>
        <taxon>Bacilli</taxon>
        <taxon>Bacillales</taxon>
        <taxon>Abyssicoccaceae</taxon>
    </lineage>
</organism>
<accession>A0A1Q1G2H4</accession>
<name>A0A1Q1G2H4_9BACL</name>
<dbReference type="AlphaFoldDB" id="A0A1Q1G2H4"/>
<dbReference type="Gene3D" id="3.40.50.1820">
    <property type="entry name" value="alpha/beta hydrolase"/>
    <property type="match status" value="1"/>
</dbReference>
<dbReference type="EMBL" id="RKRK01000002">
    <property type="protein sequence ID" value="RPF57628.1"/>
    <property type="molecule type" value="Genomic_DNA"/>
</dbReference>
<reference evidence="1 2" key="1">
    <citation type="submission" date="2018-11" db="EMBL/GenBank/DDBJ databases">
        <title>Genomic Encyclopedia of Type Strains, Phase IV (KMG-IV): sequencing the most valuable type-strain genomes for metagenomic binning, comparative biology and taxonomic classification.</title>
        <authorList>
            <person name="Goeker M."/>
        </authorList>
    </citation>
    <scope>NUCLEOTIDE SEQUENCE [LARGE SCALE GENOMIC DNA]</scope>
    <source>
        <strain evidence="1 2">DSM 29158</strain>
    </source>
</reference>
<dbReference type="Proteomes" id="UP000277108">
    <property type="component" value="Unassembled WGS sequence"/>
</dbReference>
<dbReference type="Pfam" id="PF00756">
    <property type="entry name" value="Esterase"/>
    <property type="match status" value="1"/>
</dbReference>
<sequence length="241" mass="28086">MSFEIQKINDTSFHSEILQDDYDLKIYLPKSYHNMEPHRLIIAFDGQDVFKYAQLNREYEKLVQSNDIEPAIIVGVCYNSVAWRAEHFSPDGIHHQNMLKSIIEELIPYIEQQFNVSTSPMDRIALGDSQAASMALSLILNYPLECYKGIILSPMVTDSLFEWINLNDESLEIFHIIGKEEKHFKLPTTGEMADFLTPNRALNEAIQNKPWTYHYEEVEGSHVWKTWKPHLNEGILYLSEY</sequence>
<dbReference type="InterPro" id="IPR050583">
    <property type="entry name" value="Mycobacterial_A85_antigen"/>
</dbReference>
<protein>
    <submittedName>
        <fullName evidence="1">Enterochelin esterase-like enzyme</fullName>
    </submittedName>
</protein>
<dbReference type="OrthoDB" id="9803578at2"/>
<dbReference type="InterPro" id="IPR029058">
    <property type="entry name" value="AB_hydrolase_fold"/>
</dbReference>
<gene>
    <name evidence="1" type="ORF">EDD62_0249</name>
</gene>
<dbReference type="SUPFAM" id="SSF53474">
    <property type="entry name" value="alpha/beta-Hydrolases"/>
    <property type="match status" value="1"/>
</dbReference>
<proteinExistence type="predicted"/>